<dbReference type="FunFam" id="3.40.50.300:FF:000079">
    <property type="entry name" value="probable ATP-dependent RNA helicase DDX17"/>
    <property type="match status" value="1"/>
</dbReference>
<dbReference type="AlphaFoldDB" id="A0ABD1J8G9"/>
<dbReference type="EC" id="3.6.4.13" evidence="1"/>
<dbReference type="PROSITE" id="PS51194">
    <property type="entry name" value="HELICASE_CTER"/>
    <property type="match status" value="1"/>
</dbReference>
<dbReference type="Pfam" id="PF00013">
    <property type="entry name" value="KH_1"/>
    <property type="match status" value="1"/>
</dbReference>
<comment type="caution">
    <text evidence="13">The sequence shown here is derived from an EMBL/GenBank/DDBJ whole genome shotgun (WGS) entry which is preliminary data.</text>
</comment>
<feature type="domain" description="Helicase ATP-binding" evidence="11">
    <location>
        <begin position="310"/>
        <end position="485"/>
    </location>
</feature>
<evidence type="ECO:0000259" key="12">
    <source>
        <dbReference type="PROSITE" id="PS51194"/>
    </source>
</evidence>
<dbReference type="InterPro" id="IPR036612">
    <property type="entry name" value="KH_dom_type_1_sf"/>
</dbReference>
<keyword evidence="3 9" id="KW-0378">Hydrolase</keyword>
<dbReference type="FunFam" id="3.40.50.300:FF:000008">
    <property type="entry name" value="ATP-dependent RNA helicase RhlB"/>
    <property type="match status" value="1"/>
</dbReference>
<dbReference type="InterPro" id="IPR011545">
    <property type="entry name" value="DEAD/DEAH_box_helicase_dom"/>
</dbReference>
<name>A0ABD1J8G9_9TELE</name>
<dbReference type="GO" id="GO:0016787">
    <property type="term" value="F:hydrolase activity"/>
    <property type="evidence" value="ECO:0007669"/>
    <property type="project" value="UniProtKB-KW"/>
</dbReference>
<evidence type="ECO:0000256" key="1">
    <source>
        <dbReference type="ARBA" id="ARBA00012552"/>
    </source>
</evidence>
<dbReference type="InterPro" id="IPR001650">
    <property type="entry name" value="Helicase_C-like"/>
</dbReference>
<dbReference type="Proteomes" id="UP001591681">
    <property type="component" value="Unassembled WGS sequence"/>
</dbReference>
<dbReference type="SMART" id="SM00487">
    <property type="entry name" value="DEXDc"/>
    <property type="match status" value="1"/>
</dbReference>
<sequence length="702" mass="78580">MSDWEDDADDVAVAKPARTFGEFEQRPQAFERKENVYFGVKRGRPAALGNSGQDGPQWRNWRDRPDTCGGDFSLKNGDHDAGRKGRGQTSRDVSGSPMIFNLDTSVIGRVIGRGGNKIREIQDSSGARIKINRGDFEAEVVIFGSSDVQQKAKELIDDLVSDNGPRFRDGNSVDGPRAPAPANRSGSCWSTTERQASEAKMSEPKERIDWISIRENKDKFAAMKWEGLPPLKKDFYIEDPAVSARTAEEVDDWRKANNNIFVDDLKETEKRAIPNPVCMFEEAFLHYPGIMENIVRVGFLQPTPIQSQSWPIILSGLDLIGIAQTGTGKTLAYLLPGFIHMERQPLPRDKVDGPGMLVLTPTRELALQIESECNKYSYQGFKSICIYGGGDRKAQINMVTSGVDIVIATPGRLNDLQMNNLINLRTITYLVLDEADRMLDMGFEPQIMKIILDIRPDRQTIMTSATWPPGVRRLAKSYLKDPMMVYVGTLDLAAVNTVQQTVLFVQEEEKKAYLFDFIHNMEPEDKALVFVGRKAHVDDLSSDLTLRGVSVQSLHGDREQCDREEALQDFRDGHVRILVATDLASRGLDVIDITHVFNYDFPRNIEEYVHRVGRTGRAGRSGVSVTLVTRDDWSKAAELINILERAGQEVPEELVLMAERYEKKQRERAMMPPGGGRGGGGGRGEGRGGRRGRDGFRDSNWL</sequence>
<protein>
    <recommendedName>
        <fullName evidence="1">RNA helicase</fullName>
        <ecNumber evidence="1">3.6.4.13</ecNumber>
    </recommendedName>
</protein>
<feature type="compositionally biased region" description="Polar residues" evidence="10">
    <location>
        <begin position="184"/>
        <end position="194"/>
    </location>
</feature>
<dbReference type="SUPFAM" id="SSF54791">
    <property type="entry name" value="Eukaryotic type KH-domain (KH-domain type I)"/>
    <property type="match status" value="1"/>
</dbReference>
<keyword evidence="5 9" id="KW-0067">ATP-binding</keyword>
<keyword evidence="2 9" id="KW-0547">Nucleotide-binding</keyword>
<evidence type="ECO:0000313" key="13">
    <source>
        <dbReference type="EMBL" id="KAL2083471.1"/>
    </source>
</evidence>
<dbReference type="GO" id="GO:0005524">
    <property type="term" value="F:ATP binding"/>
    <property type="evidence" value="ECO:0007669"/>
    <property type="project" value="UniProtKB-KW"/>
</dbReference>
<dbReference type="SMART" id="SM00322">
    <property type="entry name" value="KH"/>
    <property type="match status" value="1"/>
</dbReference>
<evidence type="ECO:0000256" key="7">
    <source>
        <dbReference type="ARBA" id="ARBA00047984"/>
    </source>
</evidence>
<dbReference type="PROSITE" id="PS50084">
    <property type="entry name" value="KH_TYPE_1"/>
    <property type="match status" value="1"/>
</dbReference>
<accession>A0ABD1J8G9</accession>
<feature type="domain" description="Helicase C-terminal" evidence="12">
    <location>
        <begin position="497"/>
        <end position="658"/>
    </location>
</feature>
<feature type="region of interest" description="Disordered" evidence="10">
    <location>
        <begin position="160"/>
        <end position="203"/>
    </location>
</feature>
<feature type="region of interest" description="Disordered" evidence="10">
    <location>
        <begin position="664"/>
        <end position="702"/>
    </location>
</feature>
<dbReference type="CDD" id="cd22430">
    <property type="entry name" value="KH-I_DDX43_DDX53"/>
    <property type="match status" value="1"/>
</dbReference>
<dbReference type="InterPro" id="IPR004088">
    <property type="entry name" value="KH_dom_type_1"/>
</dbReference>
<evidence type="ECO:0000256" key="5">
    <source>
        <dbReference type="ARBA" id="ARBA00022840"/>
    </source>
</evidence>
<evidence type="ECO:0000259" key="11">
    <source>
        <dbReference type="PROSITE" id="PS51192"/>
    </source>
</evidence>
<dbReference type="InterPro" id="IPR000629">
    <property type="entry name" value="RNA-helicase_DEAD-box_CS"/>
</dbReference>
<evidence type="ECO:0000256" key="4">
    <source>
        <dbReference type="ARBA" id="ARBA00022806"/>
    </source>
</evidence>
<evidence type="ECO:0000256" key="2">
    <source>
        <dbReference type="ARBA" id="ARBA00022741"/>
    </source>
</evidence>
<dbReference type="InterPro" id="IPR004087">
    <property type="entry name" value="KH_dom"/>
</dbReference>
<evidence type="ECO:0000256" key="8">
    <source>
        <dbReference type="PROSITE-ProRule" id="PRU00117"/>
    </source>
</evidence>
<dbReference type="InterPro" id="IPR027417">
    <property type="entry name" value="P-loop_NTPase"/>
</dbReference>
<dbReference type="GO" id="GO:0003723">
    <property type="term" value="F:RNA binding"/>
    <property type="evidence" value="ECO:0007669"/>
    <property type="project" value="UniProtKB-UniRule"/>
</dbReference>
<dbReference type="Pfam" id="PF00271">
    <property type="entry name" value="Helicase_C"/>
    <property type="match status" value="1"/>
</dbReference>
<dbReference type="Gene3D" id="3.30.1370.10">
    <property type="entry name" value="K Homology domain, type 1"/>
    <property type="match status" value="1"/>
</dbReference>
<reference evidence="13 14" key="1">
    <citation type="submission" date="2024-09" db="EMBL/GenBank/DDBJ databases">
        <title>A chromosome-level genome assembly of Gray's grenadier anchovy, Coilia grayii.</title>
        <authorList>
            <person name="Fu Z."/>
        </authorList>
    </citation>
    <scope>NUCLEOTIDE SEQUENCE [LARGE SCALE GENOMIC DNA]</scope>
    <source>
        <strain evidence="13">G4</strain>
        <tissue evidence="13">Muscle</tissue>
    </source>
</reference>
<dbReference type="SUPFAM" id="SSF52540">
    <property type="entry name" value="P-loop containing nucleoside triphosphate hydrolases"/>
    <property type="match status" value="1"/>
</dbReference>
<evidence type="ECO:0000256" key="10">
    <source>
        <dbReference type="SAM" id="MobiDB-lite"/>
    </source>
</evidence>
<dbReference type="CDD" id="cd18787">
    <property type="entry name" value="SF2_C_DEAD"/>
    <property type="match status" value="1"/>
</dbReference>
<feature type="compositionally biased region" description="Gly residues" evidence="10">
    <location>
        <begin position="673"/>
        <end position="683"/>
    </location>
</feature>
<evidence type="ECO:0000256" key="9">
    <source>
        <dbReference type="RuleBase" id="RU000492"/>
    </source>
</evidence>
<dbReference type="GO" id="GO:0003724">
    <property type="term" value="F:RNA helicase activity"/>
    <property type="evidence" value="ECO:0007669"/>
    <property type="project" value="UniProtKB-EC"/>
</dbReference>
<keyword evidence="6 8" id="KW-0694">RNA-binding</keyword>
<keyword evidence="14" id="KW-1185">Reference proteome</keyword>
<dbReference type="Pfam" id="PF00270">
    <property type="entry name" value="DEAD"/>
    <property type="match status" value="1"/>
</dbReference>
<feature type="compositionally biased region" description="Basic and acidic residues" evidence="10">
    <location>
        <begin position="684"/>
        <end position="702"/>
    </location>
</feature>
<evidence type="ECO:0000313" key="14">
    <source>
        <dbReference type="Proteomes" id="UP001591681"/>
    </source>
</evidence>
<dbReference type="PANTHER" id="PTHR47958">
    <property type="entry name" value="ATP-DEPENDENT RNA HELICASE DBP3"/>
    <property type="match status" value="1"/>
</dbReference>
<dbReference type="EMBL" id="JBHFQA010000018">
    <property type="protein sequence ID" value="KAL2083471.1"/>
    <property type="molecule type" value="Genomic_DNA"/>
</dbReference>
<dbReference type="Gene3D" id="3.40.50.300">
    <property type="entry name" value="P-loop containing nucleotide triphosphate hydrolases"/>
    <property type="match status" value="2"/>
</dbReference>
<dbReference type="CDD" id="cd17958">
    <property type="entry name" value="DEADc_DDX43_DDX53"/>
    <property type="match status" value="1"/>
</dbReference>
<dbReference type="PROSITE" id="PS00039">
    <property type="entry name" value="DEAD_ATP_HELICASE"/>
    <property type="match status" value="1"/>
</dbReference>
<evidence type="ECO:0000256" key="6">
    <source>
        <dbReference type="ARBA" id="ARBA00022884"/>
    </source>
</evidence>
<evidence type="ECO:0000256" key="3">
    <source>
        <dbReference type="ARBA" id="ARBA00022801"/>
    </source>
</evidence>
<proteinExistence type="inferred from homology"/>
<organism evidence="13 14">
    <name type="scientific">Coilia grayii</name>
    <name type="common">Gray's grenadier anchovy</name>
    <dbReference type="NCBI Taxonomy" id="363190"/>
    <lineage>
        <taxon>Eukaryota</taxon>
        <taxon>Metazoa</taxon>
        <taxon>Chordata</taxon>
        <taxon>Craniata</taxon>
        <taxon>Vertebrata</taxon>
        <taxon>Euteleostomi</taxon>
        <taxon>Actinopterygii</taxon>
        <taxon>Neopterygii</taxon>
        <taxon>Teleostei</taxon>
        <taxon>Clupei</taxon>
        <taxon>Clupeiformes</taxon>
        <taxon>Clupeoidei</taxon>
        <taxon>Engraulidae</taxon>
        <taxon>Coilinae</taxon>
        <taxon>Coilia</taxon>
    </lineage>
</organism>
<feature type="region of interest" description="Disordered" evidence="10">
    <location>
        <begin position="68"/>
        <end position="97"/>
    </location>
</feature>
<keyword evidence="4 9" id="KW-0347">Helicase</keyword>
<dbReference type="PROSITE" id="PS51192">
    <property type="entry name" value="HELICASE_ATP_BIND_1"/>
    <property type="match status" value="1"/>
</dbReference>
<gene>
    <name evidence="13" type="ORF">ACEWY4_021244</name>
</gene>
<comment type="similarity">
    <text evidence="9">Belongs to the DEAD box helicase family.</text>
</comment>
<dbReference type="SMART" id="SM00490">
    <property type="entry name" value="HELICc"/>
    <property type="match status" value="1"/>
</dbReference>
<dbReference type="InterPro" id="IPR014001">
    <property type="entry name" value="Helicase_ATP-bd"/>
</dbReference>
<comment type="catalytic activity">
    <reaction evidence="7">
        <text>ATP + H2O = ADP + phosphate + H(+)</text>
        <dbReference type="Rhea" id="RHEA:13065"/>
        <dbReference type="ChEBI" id="CHEBI:15377"/>
        <dbReference type="ChEBI" id="CHEBI:15378"/>
        <dbReference type="ChEBI" id="CHEBI:30616"/>
        <dbReference type="ChEBI" id="CHEBI:43474"/>
        <dbReference type="ChEBI" id="CHEBI:456216"/>
        <dbReference type="EC" id="3.6.4.13"/>
    </reaction>
</comment>